<evidence type="ECO:0000256" key="14">
    <source>
        <dbReference type="ARBA" id="ARBA00023137"/>
    </source>
</evidence>
<evidence type="ECO:0000256" key="12">
    <source>
        <dbReference type="ARBA" id="ARBA00022989"/>
    </source>
</evidence>
<evidence type="ECO:0000256" key="11">
    <source>
        <dbReference type="ARBA" id="ARBA00022840"/>
    </source>
</evidence>
<comment type="similarity">
    <text evidence="2">Belongs to the CpsD/CapB family.</text>
</comment>
<feature type="domain" description="AAA" evidence="19">
    <location>
        <begin position="562"/>
        <end position="695"/>
    </location>
</feature>
<dbReference type="Pfam" id="PF13807">
    <property type="entry name" value="GNVR"/>
    <property type="match status" value="1"/>
</dbReference>
<evidence type="ECO:0000259" key="20">
    <source>
        <dbReference type="Pfam" id="PF13807"/>
    </source>
</evidence>
<dbReference type="Gene3D" id="3.40.50.300">
    <property type="entry name" value="P-loop containing nucleotide triphosphate hydrolases"/>
    <property type="match status" value="1"/>
</dbReference>
<evidence type="ECO:0000256" key="17">
    <source>
        <dbReference type="SAM" id="Phobius"/>
    </source>
</evidence>
<evidence type="ECO:0000259" key="18">
    <source>
        <dbReference type="Pfam" id="PF02706"/>
    </source>
</evidence>
<name>A0ABV6AIA6_9HYPH</name>
<dbReference type="Pfam" id="PF02706">
    <property type="entry name" value="Wzz"/>
    <property type="match status" value="1"/>
</dbReference>
<dbReference type="PANTHER" id="PTHR32309:SF13">
    <property type="entry name" value="FERRIC ENTEROBACTIN TRANSPORT PROTEIN FEPE"/>
    <property type="match status" value="1"/>
</dbReference>
<evidence type="ECO:0000256" key="6">
    <source>
        <dbReference type="ARBA" id="ARBA00022519"/>
    </source>
</evidence>
<evidence type="ECO:0000256" key="5">
    <source>
        <dbReference type="ARBA" id="ARBA00022475"/>
    </source>
</evidence>
<evidence type="ECO:0000256" key="10">
    <source>
        <dbReference type="ARBA" id="ARBA00022777"/>
    </source>
</evidence>
<evidence type="ECO:0000256" key="3">
    <source>
        <dbReference type="ARBA" id="ARBA00008883"/>
    </source>
</evidence>
<organism evidence="21 22">
    <name type="scientific">Rhizobium puerariae</name>
    <dbReference type="NCBI Taxonomy" id="1585791"/>
    <lineage>
        <taxon>Bacteria</taxon>
        <taxon>Pseudomonadati</taxon>
        <taxon>Pseudomonadota</taxon>
        <taxon>Alphaproteobacteria</taxon>
        <taxon>Hyphomicrobiales</taxon>
        <taxon>Rhizobiaceae</taxon>
        <taxon>Rhizobium/Agrobacterium group</taxon>
        <taxon>Rhizobium</taxon>
    </lineage>
</organism>
<feature type="coiled-coil region" evidence="16">
    <location>
        <begin position="357"/>
        <end position="422"/>
    </location>
</feature>
<dbReference type="InterPro" id="IPR025669">
    <property type="entry name" value="AAA_dom"/>
</dbReference>
<keyword evidence="7 21" id="KW-0808">Transferase</keyword>
<keyword evidence="13 17" id="KW-0472">Membrane</keyword>
<dbReference type="InterPro" id="IPR005702">
    <property type="entry name" value="Wzc-like_C"/>
</dbReference>
<evidence type="ECO:0000256" key="1">
    <source>
        <dbReference type="ARBA" id="ARBA00004429"/>
    </source>
</evidence>
<comment type="catalytic activity">
    <reaction evidence="15">
        <text>L-tyrosyl-[protein] + ATP = O-phospho-L-tyrosyl-[protein] + ADP + H(+)</text>
        <dbReference type="Rhea" id="RHEA:10596"/>
        <dbReference type="Rhea" id="RHEA-COMP:10136"/>
        <dbReference type="Rhea" id="RHEA-COMP:20101"/>
        <dbReference type="ChEBI" id="CHEBI:15378"/>
        <dbReference type="ChEBI" id="CHEBI:30616"/>
        <dbReference type="ChEBI" id="CHEBI:46858"/>
        <dbReference type="ChEBI" id="CHEBI:61978"/>
        <dbReference type="ChEBI" id="CHEBI:456216"/>
        <dbReference type="EC" id="2.7.10.2"/>
    </reaction>
</comment>
<keyword evidence="9" id="KW-0547">Nucleotide-binding</keyword>
<dbReference type="PANTHER" id="PTHR32309">
    <property type="entry name" value="TYROSINE-PROTEIN KINASE"/>
    <property type="match status" value="1"/>
</dbReference>
<evidence type="ECO:0000256" key="7">
    <source>
        <dbReference type="ARBA" id="ARBA00022679"/>
    </source>
</evidence>
<evidence type="ECO:0000313" key="21">
    <source>
        <dbReference type="EMBL" id="MFB9950277.1"/>
    </source>
</evidence>
<dbReference type="RefSeq" id="WP_377262416.1">
    <property type="nucleotide sequence ID" value="NZ_JBHMAA010000016.1"/>
</dbReference>
<accession>A0ABV6AIA6</accession>
<dbReference type="EC" id="2.7.10.2" evidence="4"/>
<sequence>MRNDNKAFLLNTPLISEKEPAGIIDFDRWLGVARRQWLVAALCTLAAACLGIVYALTAVPVYTARASVLIDTANTKVAEQFSSFVGMADDEASILSQVELLRSQAIGAKVVDDLKLVDNPEFMAEQVSTLAMVKRAIVSVIDPRRWFSPEEPVENADEIRQDAIDALLDNLGVSRVGRTYVLEVSYSSPSPGLAASIANAVGQAYLRDKLDSKYDATRRASAWLEDRIGELRKQALESDLAVQRFRADKGLVSAGSTLVMDQQLSELNTALITAQSETAQARAKYERIQQIISSNTDNDSDVGTVTDLMSNTVYSDLRQKYLDAWKRETDISRRFGEGHVQAIRLRNEMSEYRRLMFAELQRVAEGYKSELDVAEAREKSISDNVDRAANVSATANETQVQLRELERQAQTYRSLYEAFLQRYQEATQQQSFPITDARVISRATAPTSPSAPNKPLVVLLFSFIGAIAGAGFGGLREFRDRFFRTGDQIRDELNVEFLGIVPLAKRERQAETSKAAALTARSLSKNDAIYNYAVDHPLSGFAETLRSAKIATDLSAPSKNCRIIGIVSTLPGEGKSTIAVNFAELLASQGARTVLIDADLRNPGATRAIAQHADKGILQVLVDELPIRDALLYNEKTHLAFLPAVIRHRVSHSSELLTSAKMQNLLSTLSGTADYIILDLPPLGPVIDARAIASSVHGFLMVVEWGKTSRRAVRQTLGSEGQIKAKCVGAILNKVDQQKLKLYHAYGSSEYYYSSYSQYYVDKE</sequence>
<keyword evidence="22" id="KW-1185">Reference proteome</keyword>
<keyword evidence="8 17" id="KW-0812">Transmembrane</keyword>
<feature type="transmembrane region" description="Helical" evidence="17">
    <location>
        <begin position="37"/>
        <end position="62"/>
    </location>
</feature>
<evidence type="ECO:0000256" key="16">
    <source>
        <dbReference type="SAM" id="Coils"/>
    </source>
</evidence>
<keyword evidence="10" id="KW-0418">Kinase</keyword>
<evidence type="ECO:0000259" key="19">
    <source>
        <dbReference type="Pfam" id="PF13614"/>
    </source>
</evidence>
<dbReference type="NCBIfam" id="TIGR01007">
    <property type="entry name" value="eps_fam"/>
    <property type="match status" value="1"/>
</dbReference>
<keyword evidence="11" id="KW-0067">ATP-binding</keyword>
<comment type="subcellular location">
    <subcellularLocation>
        <location evidence="1">Cell inner membrane</location>
        <topology evidence="1">Multi-pass membrane protein</topology>
    </subcellularLocation>
</comment>
<dbReference type="CDD" id="cd05387">
    <property type="entry name" value="BY-kinase"/>
    <property type="match status" value="1"/>
</dbReference>
<keyword evidence="14" id="KW-0829">Tyrosine-protein kinase</keyword>
<evidence type="ECO:0000256" key="4">
    <source>
        <dbReference type="ARBA" id="ARBA00011903"/>
    </source>
</evidence>
<evidence type="ECO:0000313" key="22">
    <source>
        <dbReference type="Proteomes" id="UP001589692"/>
    </source>
</evidence>
<comment type="caution">
    <text evidence="21">The sequence shown here is derived from an EMBL/GenBank/DDBJ whole genome shotgun (WGS) entry which is preliminary data.</text>
</comment>
<evidence type="ECO:0000256" key="15">
    <source>
        <dbReference type="ARBA" id="ARBA00051245"/>
    </source>
</evidence>
<dbReference type="InterPro" id="IPR032807">
    <property type="entry name" value="GNVR"/>
</dbReference>
<keyword evidence="12 17" id="KW-1133">Transmembrane helix</keyword>
<dbReference type="NCBIfam" id="TIGR01005">
    <property type="entry name" value="eps_transp_fam"/>
    <property type="match status" value="1"/>
</dbReference>
<evidence type="ECO:0000256" key="8">
    <source>
        <dbReference type="ARBA" id="ARBA00022692"/>
    </source>
</evidence>
<dbReference type="SUPFAM" id="SSF52540">
    <property type="entry name" value="P-loop containing nucleoside triphosphate hydrolases"/>
    <property type="match status" value="1"/>
</dbReference>
<evidence type="ECO:0000256" key="9">
    <source>
        <dbReference type="ARBA" id="ARBA00022741"/>
    </source>
</evidence>
<dbReference type="EMBL" id="JBHMAA010000016">
    <property type="protein sequence ID" value="MFB9950277.1"/>
    <property type="molecule type" value="Genomic_DNA"/>
</dbReference>
<dbReference type="Proteomes" id="UP001589692">
    <property type="component" value="Unassembled WGS sequence"/>
</dbReference>
<evidence type="ECO:0000256" key="13">
    <source>
        <dbReference type="ARBA" id="ARBA00023136"/>
    </source>
</evidence>
<keyword evidence="6" id="KW-0997">Cell inner membrane</keyword>
<dbReference type="GO" id="GO:0004715">
    <property type="term" value="F:non-membrane spanning protein tyrosine kinase activity"/>
    <property type="evidence" value="ECO:0007669"/>
    <property type="project" value="UniProtKB-EC"/>
</dbReference>
<dbReference type="Pfam" id="PF13614">
    <property type="entry name" value="AAA_31"/>
    <property type="match status" value="1"/>
</dbReference>
<dbReference type="InterPro" id="IPR027417">
    <property type="entry name" value="P-loop_NTPase"/>
</dbReference>
<protein>
    <recommendedName>
        <fullName evidence="4">non-specific protein-tyrosine kinase</fullName>
        <ecNumber evidence="4">2.7.10.2</ecNumber>
    </recommendedName>
</protein>
<keyword evidence="5" id="KW-1003">Cell membrane</keyword>
<reference evidence="21 22" key="1">
    <citation type="submission" date="2024-09" db="EMBL/GenBank/DDBJ databases">
        <authorList>
            <person name="Sun Q."/>
            <person name="Mori K."/>
        </authorList>
    </citation>
    <scope>NUCLEOTIDE SEQUENCE [LARGE SCALE GENOMIC DNA]</scope>
    <source>
        <strain evidence="21 22">TBRC 4938</strain>
    </source>
</reference>
<evidence type="ECO:0000256" key="2">
    <source>
        <dbReference type="ARBA" id="ARBA00007316"/>
    </source>
</evidence>
<dbReference type="InterPro" id="IPR005700">
    <property type="entry name" value="EPS_ExoP-like"/>
</dbReference>
<dbReference type="InterPro" id="IPR050445">
    <property type="entry name" value="Bact_polysacc_biosynth/exp"/>
</dbReference>
<dbReference type="InterPro" id="IPR003856">
    <property type="entry name" value="LPS_length_determ_N"/>
</dbReference>
<gene>
    <name evidence="21" type="ORF">ACFFP0_15570</name>
</gene>
<feature type="domain" description="Polysaccharide chain length determinant N-terminal" evidence="18">
    <location>
        <begin position="24"/>
        <end position="114"/>
    </location>
</feature>
<feature type="domain" description="Tyrosine-protein kinase G-rich" evidence="20">
    <location>
        <begin position="398"/>
        <end position="476"/>
    </location>
</feature>
<proteinExistence type="inferred from homology"/>
<comment type="similarity">
    <text evidence="3">Belongs to the etk/wzc family.</text>
</comment>
<keyword evidence="16" id="KW-0175">Coiled coil</keyword>